<feature type="region of interest" description="Disordered" evidence="1">
    <location>
        <begin position="341"/>
        <end position="402"/>
    </location>
</feature>
<organism evidence="3 4">
    <name type="scientific">Cannabis sativa</name>
    <name type="common">Hemp</name>
    <name type="synonym">Marijuana</name>
    <dbReference type="NCBI Taxonomy" id="3483"/>
    <lineage>
        <taxon>Eukaryota</taxon>
        <taxon>Viridiplantae</taxon>
        <taxon>Streptophyta</taxon>
        <taxon>Embryophyta</taxon>
        <taxon>Tracheophyta</taxon>
        <taxon>Spermatophyta</taxon>
        <taxon>Magnoliopsida</taxon>
        <taxon>eudicotyledons</taxon>
        <taxon>Gunneridae</taxon>
        <taxon>Pentapetalae</taxon>
        <taxon>rosids</taxon>
        <taxon>fabids</taxon>
        <taxon>Rosales</taxon>
        <taxon>Cannabaceae</taxon>
        <taxon>Cannabis</taxon>
    </lineage>
</organism>
<dbReference type="InterPro" id="IPR057600">
    <property type="entry name" value="TORTIFOLIA1/SINE1-2_N"/>
</dbReference>
<dbReference type="FunFam" id="1.25.10.10:FF:000549">
    <property type="entry name" value="ARM repeat superfamily protein"/>
    <property type="match status" value="1"/>
</dbReference>
<evidence type="ECO:0000313" key="3">
    <source>
        <dbReference type="EMBL" id="KAF4391646.1"/>
    </source>
</evidence>
<dbReference type="GO" id="GO:0008017">
    <property type="term" value="F:microtubule binding"/>
    <property type="evidence" value="ECO:0007669"/>
    <property type="project" value="InterPro"/>
</dbReference>
<dbReference type="InterPro" id="IPR011989">
    <property type="entry name" value="ARM-like"/>
</dbReference>
<feature type="domain" description="TORTIFOLIA1/SINE1-2 N-terminal" evidence="2">
    <location>
        <begin position="22"/>
        <end position="295"/>
    </location>
</feature>
<dbReference type="InterPro" id="IPR033337">
    <property type="entry name" value="TORTIFOLIA1/SINE1-2"/>
</dbReference>
<comment type="caution">
    <text evidence="3">The sequence shown here is derived from an EMBL/GenBank/DDBJ whole genome shotgun (WGS) entry which is preliminary data.</text>
</comment>
<dbReference type="PANTHER" id="PTHR31355">
    <property type="entry name" value="MICROTUBULE-ASSOCIATED PROTEIN TORTIFOLIA1"/>
    <property type="match status" value="1"/>
</dbReference>
<dbReference type="Proteomes" id="UP000525078">
    <property type="component" value="Unassembled WGS sequence"/>
</dbReference>
<dbReference type="PANTHER" id="PTHR31355:SF32">
    <property type="entry name" value="TORTIFOLIA1-LIKE PROTEIN 4"/>
    <property type="match status" value="1"/>
</dbReference>
<dbReference type="GO" id="GO:0005874">
    <property type="term" value="C:microtubule"/>
    <property type="evidence" value="ECO:0007669"/>
    <property type="project" value="InterPro"/>
</dbReference>
<evidence type="ECO:0000259" key="2">
    <source>
        <dbReference type="Pfam" id="PF24714"/>
    </source>
</evidence>
<reference evidence="3 4" key="1">
    <citation type="journal article" date="2020" name="bioRxiv">
        <title>Sequence and annotation of 42 cannabis genomes reveals extensive copy number variation in cannabinoid synthesis and pathogen resistance genes.</title>
        <authorList>
            <person name="Mckernan K.J."/>
            <person name="Helbert Y."/>
            <person name="Kane L.T."/>
            <person name="Ebling H."/>
            <person name="Zhang L."/>
            <person name="Liu B."/>
            <person name="Eaton Z."/>
            <person name="Mclaughlin S."/>
            <person name="Kingan S."/>
            <person name="Baybayan P."/>
            <person name="Concepcion G."/>
            <person name="Jordan M."/>
            <person name="Riva A."/>
            <person name="Barbazuk W."/>
            <person name="Harkins T."/>
        </authorList>
    </citation>
    <scope>NUCLEOTIDE SEQUENCE [LARGE SCALE GENOMIC DNA]</scope>
    <source>
        <strain evidence="4">cv. Jamaican Lion 4</strain>
        <tissue evidence="3">Leaf</tissue>
    </source>
</reference>
<sequence length="670" mass="72778">MSNSRRNSLSGVASPQLAGSTQDLRNRVINCLNKLSDRDTLALATSELESIARGLGHDSFSPFLSCIHNTDDSSKPHVRRQCVSLLGLLSNSHGDSLTPFLPKMISTLVRRLRDSDSVVRMACVDAVSAMSARITRPPFATAFHKPLMDVLSLDQDLNSQIGSALCLAAAIEAAPDPDVAQLRRSLPRLGKLTKSDGFKAKSALLVLVGSIVGAGGASSKSALDWLVPSVSDFLCSDDWAVRKAAAEALGRVAVVEKILASEYKASCLNALENRRFDKVKVVREIMNQTLELWKELNASAEIPLPLQSRSSSQGKRFGILLTSPLNFDSFDNGIGRCFPPLPKSSQDSGYETPQPKKRVPTNRSPPSESDGSLPNSAKKGIPLKSKDRNSTPTMFGKVDHPKKASHWKIGIAVPSSPSTKVACEDNVGGKNDSLVSESGEKQSRNARQETKHALVSKILEGEVQKFGRLRSGSRVVPFDDDNEYHGSDVVHDNAAEEVYENPKDAEDLSKIREQLIQIENQQSSLLDLLQRFIGSSQYGLNSLETRVRGLEIALDEMSYDLAVSSGRFPISDFAENTCCKLPGTEFLSSKFWRRAEGRYSCQMFPNSGSGMVFSPNRFQHQNGSAFSNPLAADIQSSLRGICGGSNRMPKRIVQDSDSIQACNTSGFSGA</sequence>
<feature type="compositionally biased region" description="Polar residues" evidence="1">
    <location>
        <begin position="361"/>
        <end position="375"/>
    </location>
</feature>
<evidence type="ECO:0000256" key="1">
    <source>
        <dbReference type="SAM" id="MobiDB-lite"/>
    </source>
</evidence>
<name>A0A7J6H8P4_CANSA</name>
<evidence type="ECO:0000313" key="4">
    <source>
        <dbReference type="Proteomes" id="UP000525078"/>
    </source>
</evidence>
<feature type="region of interest" description="Disordered" evidence="1">
    <location>
        <begin position="417"/>
        <end position="449"/>
    </location>
</feature>
<accession>A0A7J6H8P4</accession>
<dbReference type="Gene3D" id="1.25.10.10">
    <property type="entry name" value="Leucine-rich Repeat Variant"/>
    <property type="match status" value="1"/>
</dbReference>
<gene>
    <name evidence="3" type="ORF">F8388_005411</name>
</gene>
<feature type="compositionally biased region" description="Basic and acidic residues" evidence="1">
    <location>
        <begin position="438"/>
        <end position="449"/>
    </location>
</feature>
<dbReference type="InterPro" id="IPR016024">
    <property type="entry name" value="ARM-type_fold"/>
</dbReference>
<proteinExistence type="predicted"/>
<dbReference type="EMBL" id="JAATIP010000022">
    <property type="protein sequence ID" value="KAF4391646.1"/>
    <property type="molecule type" value="Genomic_DNA"/>
</dbReference>
<protein>
    <recommendedName>
        <fullName evidence="2">TORTIFOLIA1/SINE1-2 N-terminal domain-containing protein</fullName>
    </recommendedName>
</protein>
<dbReference type="AlphaFoldDB" id="A0A7J6H8P4"/>
<dbReference type="Pfam" id="PF24714">
    <property type="entry name" value="TOR1L1_N"/>
    <property type="match status" value="1"/>
</dbReference>
<dbReference type="SUPFAM" id="SSF48371">
    <property type="entry name" value="ARM repeat"/>
    <property type="match status" value="1"/>
</dbReference>